<dbReference type="EMBL" id="SDMP01000016">
    <property type="protein sequence ID" value="RYR01189.1"/>
    <property type="molecule type" value="Genomic_DNA"/>
</dbReference>
<organism evidence="2 3">
    <name type="scientific">Arachis hypogaea</name>
    <name type="common">Peanut</name>
    <dbReference type="NCBI Taxonomy" id="3818"/>
    <lineage>
        <taxon>Eukaryota</taxon>
        <taxon>Viridiplantae</taxon>
        <taxon>Streptophyta</taxon>
        <taxon>Embryophyta</taxon>
        <taxon>Tracheophyta</taxon>
        <taxon>Spermatophyta</taxon>
        <taxon>Magnoliopsida</taxon>
        <taxon>eudicotyledons</taxon>
        <taxon>Gunneridae</taxon>
        <taxon>Pentapetalae</taxon>
        <taxon>rosids</taxon>
        <taxon>fabids</taxon>
        <taxon>Fabales</taxon>
        <taxon>Fabaceae</taxon>
        <taxon>Papilionoideae</taxon>
        <taxon>50 kb inversion clade</taxon>
        <taxon>dalbergioids sensu lato</taxon>
        <taxon>Dalbergieae</taxon>
        <taxon>Pterocarpus clade</taxon>
        <taxon>Arachis</taxon>
    </lineage>
</organism>
<dbReference type="PANTHER" id="PTHR33144">
    <property type="entry name" value="OS10G0409366 PROTEIN-RELATED"/>
    <property type="match status" value="1"/>
</dbReference>
<evidence type="ECO:0000313" key="2">
    <source>
        <dbReference type="EMBL" id="RYR01189.1"/>
    </source>
</evidence>
<proteinExistence type="predicted"/>
<comment type="caution">
    <text evidence="2">The sequence shown here is derived from an EMBL/GenBank/DDBJ whole genome shotgun (WGS) entry which is preliminary data.</text>
</comment>
<dbReference type="PANTHER" id="PTHR33144:SF45">
    <property type="entry name" value="TRANSPOSASE TNP1_EN_SPM-LIKE DOMAIN-CONTAINING PROTEIN"/>
    <property type="match status" value="1"/>
</dbReference>
<evidence type="ECO:0000313" key="3">
    <source>
        <dbReference type="Proteomes" id="UP000289738"/>
    </source>
</evidence>
<dbReference type="AlphaFoldDB" id="A0A444YH27"/>
<protein>
    <recommendedName>
        <fullName evidence="4">Transposase, Ptta/En/Spm, plant</fullName>
    </recommendedName>
</protein>
<name>A0A444YH27_ARAHY</name>
<reference evidence="2 3" key="1">
    <citation type="submission" date="2019-01" db="EMBL/GenBank/DDBJ databases">
        <title>Sequencing of cultivated peanut Arachis hypogaea provides insights into genome evolution and oil improvement.</title>
        <authorList>
            <person name="Chen X."/>
        </authorList>
    </citation>
    <scope>NUCLEOTIDE SEQUENCE [LARGE SCALE GENOMIC DNA]</scope>
    <source>
        <strain evidence="3">cv. Fuhuasheng</strain>
        <tissue evidence="2">Leaves</tissue>
    </source>
</reference>
<dbReference type="Pfam" id="PF03004">
    <property type="entry name" value="Transposase_24"/>
    <property type="match status" value="1"/>
</dbReference>
<gene>
    <name evidence="2" type="ORF">Ahy_B06g080062</name>
</gene>
<sequence length="578" mass="65604">MSIWHVLKLKREALNVAETRYQNSLQVELEIASREEFTLIERGLTKLWERLAREKTQEVLEETGKIVQDSMLEEDIVPDNSDELEKMPRVGHFPKKARVDTVCQQPQVGFDAASTSQRADCPILPPNGSGAPASSSLRPFRPPRSEPLLAPQACTNDVQNSELDAEDIDLEANEVDSFDQHVDNLFAASDAHKRKGRKITEFWDVKLSVKEAMKPPNGRKIVLRFNSALQPVGDEAGLLSGVMGLLGSDYTKFPICEKDWRKVRTRNEVYNECVKEMFHFEEDSRGIIKRIIFKMLGRAWKETRKRLYHHCYDPELSLEENIKNRLDGITADHWRWFLDYHNSKETQEKCKKNAENRSKQLYTHVGGSKSLARLGEEESKRQGRRVSRGELYLLTHKRSNGSYVHDAVRAIGEIIETIEQRDESSRLLSQNDSLAQALGKEHPGRVRGMGLGPTSSQVFAEQWFEREETQRVLLELQAELAVEKLKSKAVENEVAAEKTKRQAVEDEVAAGKVRMQAMESALICLLQGQAAVSNRRSFRVDHCCPDCGGLKPPLNIATLFLGFATVVLAVPENRHKII</sequence>
<dbReference type="InterPro" id="IPR004252">
    <property type="entry name" value="Probable_transposase_24"/>
</dbReference>
<feature type="coiled-coil region" evidence="1">
    <location>
        <begin position="466"/>
        <end position="507"/>
    </location>
</feature>
<evidence type="ECO:0000256" key="1">
    <source>
        <dbReference type="SAM" id="Coils"/>
    </source>
</evidence>
<keyword evidence="3" id="KW-1185">Reference proteome</keyword>
<keyword evidence="1" id="KW-0175">Coiled coil</keyword>
<accession>A0A444YH27</accession>
<dbReference type="Proteomes" id="UP000289738">
    <property type="component" value="Chromosome B06"/>
</dbReference>
<evidence type="ECO:0008006" key="4">
    <source>
        <dbReference type="Google" id="ProtNLM"/>
    </source>
</evidence>